<accession>G7YJW4</accession>
<dbReference type="PANTHER" id="PTHR38681">
    <property type="entry name" value="RETROVIRUS-RELATED POL POLYPROTEIN FROM TRANSPOSON 412-LIKE PROTEIN-RELATED"/>
    <property type="match status" value="1"/>
</dbReference>
<dbReference type="Gene3D" id="3.30.420.10">
    <property type="entry name" value="Ribonuclease H-like superfamily/Ribonuclease H"/>
    <property type="match status" value="1"/>
</dbReference>
<proteinExistence type="predicted"/>
<organism evidence="2 3">
    <name type="scientific">Clonorchis sinensis</name>
    <name type="common">Chinese liver fluke</name>
    <dbReference type="NCBI Taxonomy" id="79923"/>
    <lineage>
        <taxon>Eukaryota</taxon>
        <taxon>Metazoa</taxon>
        <taxon>Spiralia</taxon>
        <taxon>Lophotrochozoa</taxon>
        <taxon>Platyhelminthes</taxon>
        <taxon>Trematoda</taxon>
        <taxon>Digenea</taxon>
        <taxon>Opisthorchiida</taxon>
        <taxon>Opisthorchiata</taxon>
        <taxon>Opisthorchiidae</taxon>
        <taxon>Clonorchis</taxon>
    </lineage>
</organism>
<dbReference type="PANTHER" id="PTHR38681:SF1">
    <property type="entry name" value="RETROVIRUS-RELATED POL POLYPROTEIN FROM TRANSPOSON 412-LIKE PROTEIN"/>
    <property type="match status" value="1"/>
</dbReference>
<dbReference type="PROSITE" id="PS50994">
    <property type="entry name" value="INTEGRASE"/>
    <property type="match status" value="1"/>
</dbReference>
<dbReference type="Proteomes" id="UP000008909">
    <property type="component" value="Unassembled WGS sequence"/>
</dbReference>
<keyword evidence="3" id="KW-1185">Reference proteome</keyword>
<reference evidence="2" key="1">
    <citation type="journal article" date="2011" name="Genome Biol.">
        <title>The draft genome of the carcinogenic human liver fluke Clonorchis sinensis.</title>
        <authorList>
            <person name="Wang X."/>
            <person name="Chen W."/>
            <person name="Huang Y."/>
            <person name="Sun J."/>
            <person name="Men J."/>
            <person name="Liu H."/>
            <person name="Luo F."/>
            <person name="Guo L."/>
            <person name="Lv X."/>
            <person name="Deng C."/>
            <person name="Zhou C."/>
            <person name="Fan Y."/>
            <person name="Li X."/>
            <person name="Huang L."/>
            <person name="Hu Y."/>
            <person name="Liang C."/>
            <person name="Hu X."/>
            <person name="Xu J."/>
            <person name="Yu X."/>
        </authorList>
    </citation>
    <scope>NUCLEOTIDE SEQUENCE [LARGE SCALE GENOMIC DNA]</scope>
    <source>
        <strain evidence="2">Henan</strain>
    </source>
</reference>
<sequence>MIDRFIRWPVAVPVSDTSAETVAFSFLQHWVSNFGIPTSVTTDRGSQFQCNFFSEFSALFGFHHISTTAYHPCSKGLVERFYFYLKSALTAQMNPSSWSSSLPLILLAIRSTIKKDLQCSPAERIRYIYIYIRNVVYSTTLRLPVNWFPLLAHSPNHPSHSSPV</sequence>
<reference key="2">
    <citation type="submission" date="2011-10" db="EMBL/GenBank/DDBJ databases">
        <title>The genome and transcriptome sequence of Clonorchis sinensis provide insights into the carcinogenic liver fluke.</title>
        <authorList>
            <person name="Wang X."/>
            <person name="Huang Y."/>
            <person name="Chen W."/>
            <person name="Liu H."/>
            <person name="Guo L."/>
            <person name="Chen Y."/>
            <person name="Luo F."/>
            <person name="Zhou W."/>
            <person name="Sun J."/>
            <person name="Mao Q."/>
            <person name="Liang P."/>
            <person name="Zhou C."/>
            <person name="Tian Y."/>
            <person name="Men J."/>
            <person name="Lv X."/>
            <person name="Huang L."/>
            <person name="Zhou J."/>
            <person name="Hu Y."/>
            <person name="Li R."/>
            <person name="Zhang F."/>
            <person name="Lei H."/>
            <person name="Li X."/>
            <person name="Hu X."/>
            <person name="Liang C."/>
            <person name="Xu J."/>
            <person name="Wu Z."/>
            <person name="Yu X."/>
        </authorList>
    </citation>
    <scope>NUCLEOTIDE SEQUENCE</scope>
    <source>
        <strain>Henan</strain>
    </source>
</reference>
<dbReference type="InterPro" id="IPR012337">
    <property type="entry name" value="RNaseH-like_sf"/>
</dbReference>
<dbReference type="InterPro" id="IPR001584">
    <property type="entry name" value="Integrase_cat-core"/>
</dbReference>
<dbReference type="AlphaFoldDB" id="G7YJW4"/>
<evidence type="ECO:0000259" key="1">
    <source>
        <dbReference type="PROSITE" id="PS50994"/>
    </source>
</evidence>
<protein>
    <recommendedName>
        <fullName evidence="1">Integrase catalytic domain-containing protein</fullName>
    </recommendedName>
</protein>
<dbReference type="GO" id="GO:0015074">
    <property type="term" value="P:DNA integration"/>
    <property type="evidence" value="ECO:0007669"/>
    <property type="project" value="InterPro"/>
</dbReference>
<dbReference type="Pfam" id="PF00665">
    <property type="entry name" value="rve"/>
    <property type="match status" value="1"/>
</dbReference>
<dbReference type="SUPFAM" id="SSF53098">
    <property type="entry name" value="Ribonuclease H-like"/>
    <property type="match status" value="1"/>
</dbReference>
<dbReference type="GO" id="GO:0003676">
    <property type="term" value="F:nucleic acid binding"/>
    <property type="evidence" value="ECO:0007669"/>
    <property type="project" value="InterPro"/>
</dbReference>
<dbReference type="InterPro" id="IPR036397">
    <property type="entry name" value="RNaseH_sf"/>
</dbReference>
<name>G7YJW4_CLOSI</name>
<gene>
    <name evidence="2" type="ORF">CLF_109865</name>
</gene>
<evidence type="ECO:0000313" key="3">
    <source>
        <dbReference type="Proteomes" id="UP000008909"/>
    </source>
</evidence>
<feature type="domain" description="Integrase catalytic" evidence="1">
    <location>
        <begin position="1"/>
        <end position="152"/>
    </location>
</feature>
<dbReference type="EMBL" id="DF143452">
    <property type="protein sequence ID" value="GAA53247.1"/>
    <property type="molecule type" value="Genomic_DNA"/>
</dbReference>
<evidence type="ECO:0000313" key="2">
    <source>
        <dbReference type="EMBL" id="GAA53247.1"/>
    </source>
</evidence>